<keyword evidence="1" id="KW-0472">Membrane</keyword>
<accession>A0AAT9J7E3</accession>
<organism evidence="2">
    <name type="scientific">Nitrosopumilaceae spindle-shaped virus</name>
    <dbReference type="NCBI Taxonomy" id="3065433"/>
    <lineage>
        <taxon>Viruses</taxon>
    </lineage>
</organism>
<protein>
    <submittedName>
        <fullName evidence="2">ORF37</fullName>
    </submittedName>
</protein>
<dbReference type="EMBL" id="BK067788">
    <property type="protein sequence ID" value="DBA51995.1"/>
    <property type="molecule type" value="Genomic_DNA"/>
</dbReference>
<feature type="transmembrane region" description="Helical" evidence="1">
    <location>
        <begin position="20"/>
        <end position="40"/>
    </location>
</feature>
<evidence type="ECO:0000256" key="1">
    <source>
        <dbReference type="SAM" id="Phobius"/>
    </source>
</evidence>
<reference evidence="2" key="2">
    <citation type="submission" date="2024-03" db="EMBL/GenBank/DDBJ databases">
        <authorList>
            <person name="Ni Y."/>
            <person name="Xu T."/>
            <person name="Yan S."/>
            <person name="Chen L."/>
            <person name="Wang Y."/>
        </authorList>
    </citation>
    <scope>NUCLEOTIDE SEQUENCE</scope>
    <source>
        <strain evidence="2">NTM1</strain>
    </source>
</reference>
<keyword evidence="1" id="KW-0812">Transmembrane</keyword>
<reference evidence="2" key="1">
    <citation type="journal article" date="2024" name="Environ. Microbiol. Rep.">
        <title>Hiding in plain sight: The discovery of complete genomes of 11 hypothetical spindle-shaped viruses that putatively infect mesophilic ammonia-oxidizing archaea.</title>
        <authorList>
            <person name="Ni Y."/>
            <person name="Xu T."/>
            <person name="Yan S."/>
            <person name="Chen L."/>
            <person name="Wang Y."/>
        </authorList>
    </citation>
    <scope>NUCLEOTIDE SEQUENCE</scope>
    <source>
        <strain evidence="2">NTM1</strain>
    </source>
</reference>
<evidence type="ECO:0000313" key="2">
    <source>
        <dbReference type="EMBL" id="DBA51995.1"/>
    </source>
</evidence>
<keyword evidence="1" id="KW-1133">Transmembrane helix</keyword>
<feature type="transmembrane region" description="Helical" evidence="1">
    <location>
        <begin position="46"/>
        <end position="68"/>
    </location>
</feature>
<proteinExistence type="predicted"/>
<sequence>MTSSTSPSDRSQEPSMFRTIDKIGFVLMSIAAVILFYNLYTNQDLPSYLIIPMTILIFISSYLVLNWFMHTPKEIVSH</sequence>
<name>A0AAT9J7E3_9VIRU</name>